<dbReference type="InterPro" id="IPR011063">
    <property type="entry name" value="TilS/TtcA_N"/>
</dbReference>
<dbReference type="KEGG" id="sehc:A35E_00121"/>
<keyword evidence="9" id="KW-0812">Transmembrane</keyword>
<dbReference type="HOGENOM" id="CLU_018869_2_0_6"/>
<dbReference type="SUPFAM" id="SSF82829">
    <property type="entry name" value="MesJ substrate recognition domain-like"/>
    <property type="match status" value="1"/>
</dbReference>
<dbReference type="EMBL" id="CP003547">
    <property type="protein sequence ID" value="AFP85437.1"/>
    <property type="molecule type" value="Genomic_DNA"/>
</dbReference>
<accession>J3TGB5</accession>
<dbReference type="SUPFAM" id="SSF56037">
    <property type="entry name" value="PheT/TilS domain"/>
    <property type="match status" value="1"/>
</dbReference>
<dbReference type="Pfam" id="PF01171">
    <property type="entry name" value="ATP_bind_3"/>
    <property type="match status" value="1"/>
</dbReference>
<proteinExistence type="inferred from homology"/>
<comment type="function">
    <text evidence="8">Ligates lysine onto the cytidine present at position 34 of the AUA codon-specific tRNA(Ile) that contains the anticodon CAU, in an ATP-dependent manner. Cytidine is converted to lysidine, thus changing the amino acid specificity of the tRNA from methionine to isoleucine.</text>
</comment>
<dbReference type="InterPro" id="IPR014729">
    <property type="entry name" value="Rossmann-like_a/b/a_fold"/>
</dbReference>
<dbReference type="SMART" id="SM00977">
    <property type="entry name" value="TilS_C"/>
    <property type="match status" value="1"/>
</dbReference>
<evidence type="ECO:0000256" key="3">
    <source>
        <dbReference type="ARBA" id="ARBA00022598"/>
    </source>
</evidence>
<comment type="catalytic activity">
    <reaction evidence="7 8">
        <text>cytidine(34) in tRNA(Ile2) + L-lysine + ATP = lysidine(34) in tRNA(Ile2) + AMP + diphosphate + H(+)</text>
        <dbReference type="Rhea" id="RHEA:43744"/>
        <dbReference type="Rhea" id="RHEA-COMP:10625"/>
        <dbReference type="Rhea" id="RHEA-COMP:10670"/>
        <dbReference type="ChEBI" id="CHEBI:15378"/>
        <dbReference type="ChEBI" id="CHEBI:30616"/>
        <dbReference type="ChEBI" id="CHEBI:32551"/>
        <dbReference type="ChEBI" id="CHEBI:33019"/>
        <dbReference type="ChEBI" id="CHEBI:82748"/>
        <dbReference type="ChEBI" id="CHEBI:83665"/>
        <dbReference type="ChEBI" id="CHEBI:456215"/>
        <dbReference type="EC" id="6.3.4.19"/>
    </reaction>
</comment>
<keyword evidence="9" id="KW-1133">Transmembrane helix</keyword>
<dbReference type="PANTHER" id="PTHR43033:SF1">
    <property type="entry name" value="TRNA(ILE)-LYSIDINE SYNTHASE-RELATED"/>
    <property type="match status" value="1"/>
</dbReference>
<keyword evidence="3 8" id="KW-0436">Ligase</keyword>
<gene>
    <name evidence="8" type="primary">tilS</name>
    <name evidence="11" type="ORF">A35E_00121</name>
</gene>
<protein>
    <recommendedName>
        <fullName evidence="8">tRNA(Ile)-lysidine synthase</fullName>
        <ecNumber evidence="8">6.3.4.19</ecNumber>
    </recommendedName>
    <alternativeName>
        <fullName evidence="8">tRNA(Ile)-2-lysyl-cytidine synthase</fullName>
    </alternativeName>
    <alternativeName>
        <fullName evidence="8">tRNA(Ile)-lysidine synthetase</fullName>
    </alternativeName>
</protein>
<evidence type="ECO:0000259" key="10">
    <source>
        <dbReference type="SMART" id="SM00977"/>
    </source>
</evidence>
<keyword evidence="12" id="KW-1185">Reference proteome</keyword>
<comment type="subcellular location">
    <subcellularLocation>
        <location evidence="1 8">Cytoplasm</location>
    </subcellularLocation>
</comment>
<evidence type="ECO:0000256" key="1">
    <source>
        <dbReference type="ARBA" id="ARBA00004496"/>
    </source>
</evidence>
<dbReference type="NCBIfam" id="TIGR02432">
    <property type="entry name" value="lysidine_TilS_N"/>
    <property type="match status" value="1"/>
</dbReference>
<dbReference type="PATRIC" id="fig|134287.3.peg.113"/>
<keyword evidence="5 8" id="KW-0547">Nucleotide-binding</keyword>
<dbReference type="Gene3D" id="3.40.50.620">
    <property type="entry name" value="HUPs"/>
    <property type="match status" value="1"/>
</dbReference>
<dbReference type="Pfam" id="PF11734">
    <property type="entry name" value="TilS_C"/>
    <property type="match status" value="1"/>
</dbReference>
<comment type="similarity">
    <text evidence="8">Belongs to the tRNA(Ile)-lysidine synthase family.</text>
</comment>
<dbReference type="InterPro" id="IPR012796">
    <property type="entry name" value="Lysidine-tRNA-synth_C"/>
</dbReference>
<dbReference type="GO" id="GO:0032267">
    <property type="term" value="F:tRNA(Ile)-lysidine synthase activity"/>
    <property type="evidence" value="ECO:0007669"/>
    <property type="project" value="UniProtKB-EC"/>
</dbReference>
<sequence>MPNDKEFKKLRCRVVRRLKYYQNIVLAFSGGLDSSVLLDLLVYIREETRILRSHERRRLRAVHVHHGLSQNADQWVNHCKQECYLRNIPFSTIFIAINKKSEGIESTGRRLRYQALVSTLTQDEILVTAHHKNDQAETLLLALKRGSGPAGLAGIAGDTSCFSYRLVRPLLDVTRIELEIYAKRRRLHWIEDNTNTDARFDRNFLRLHIFPLLQKRWPAFSCSVARSAQLCSEQEELIDELLEETLNQIIDQDKSLHVNTLKEMSKNKRMALLRRWLVSLGARMPAREKLLRIWKEVGLSRQDSRGEMKLEHQYVKRFRNRLYLVPFLLSPPEDTFILYWNSNIKSLVLPRDLGCLYRTSITTKQQEQKNTGINFSLNLNTIQSRINDSSGALFPFSIVRAPIFSESISVRFGSVDGLLYIVGRCRGRKLKKIWQELSVPPWWRKRIPLLFYNDQLISAIGVFVTCFGKAEEKNKAWNIVWERESNNAITNIMLKNEIFQDSCNERTDTIDEQFSDLLFD</sequence>
<comment type="domain">
    <text evidence="8">The N-terminal region contains the highly conserved SGGXDS motif, predicted to be a P-loop motif involved in ATP binding.</text>
</comment>
<evidence type="ECO:0000256" key="9">
    <source>
        <dbReference type="SAM" id="Phobius"/>
    </source>
</evidence>
<dbReference type="AlphaFoldDB" id="J3TGB5"/>
<evidence type="ECO:0000256" key="6">
    <source>
        <dbReference type="ARBA" id="ARBA00022840"/>
    </source>
</evidence>
<evidence type="ECO:0000313" key="11">
    <source>
        <dbReference type="EMBL" id="AFP85437.1"/>
    </source>
</evidence>
<dbReference type="Pfam" id="PF09179">
    <property type="entry name" value="TilS"/>
    <property type="match status" value="1"/>
</dbReference>
<evidence type="ECO:0000256" key="5">
    <source>
        <dbReference type="ARBA" id="ARBA00022741"/>
    </source>
</evidence>
<dbReference type="NCBIfam" id="TIGR02433">
    <property type="entry name" value="lysidine_TilS_C"/>
    <property type="match status" value="1"/>
</dbReference>
<dbReference type="GO" id="GO:0006400">
    <property type="term" value="P:tRNA modification"/>
    <property type="evidence" value="ECO:0007669"/>
    <property type="project" value="UniProtKB-UniRule"/>
</dbReference>
<dbReference type="GO" id="GO:0005737">
    <property type="term" value="C:cytoplasm"/>
    <property type="evidence" value="ECO:0007669"/>
    <property type="project" value="UniProtKB-SubCell"/>
</dbReference>
<organism evidence="11 12">
    <name type="scientific">secondary endosymbiont of Heteropsylla cubana</name>
    <dbReference type="NCBI Taxonomy" id="134287"/>
    <lineage>
        <taxon>Bacteria</taxon>
        <taxon>Pseudomonadati</taxon>
        <taxon>Pseudomonadota</taxon>
        <taxon>Gammaproteobacteria</taxon>
        <taxon>Enterobacterales</taxon>
        <taxon>Enterobacteriaceae</taxon>
        <taxon>aphid secondary symbionts</taxon>
    </lineage>
</organism>
<dbReference type="OrthoDB" id="9807403at2"/>
<keyword evidence="2 8" id="KW-0963">Cytoplasm</keyword>
<feature type="binding site" evidence="8">
    <location>
        <begin position="29"/>
        <end position="34"/>
    </location>
    <ligand>
        <name>ATP</name>
        <dbReference type="ChEBI" id="CHEBI:30616"/>
    </ligand>
</feature>
<dbReference type="Proteomes" id="UP000003937">
    <property type="component" value="Chromosome"/>
</dbReference>
<dbReference type="InterPro" id="IPR015262">
    <property type="entry name" value="tRNA_Ile_lys_synt_subst-bd"/>
</dbReference>
<keyword evidence="9" id="KW-0472">Membrane</keyword>
<dbReference type="InterPro" id="IPR012795">
    <property type="entry name" value="tRNA_Ile_lys_synt_N"/>
</dbReference>
<dbReference type="STRING" id="134287.A35E_00121"/>
<dbReference type="CDD" id="cd01992">
    <property type="entry name" value="TilS_N"/>
    <property type="match status" value="1"/>
</dbReference>
<dbReference type="HAMAP" id="MF_01161">
    <property type="entry name" value="tRNA_Ile_lys_synt"/>
    <property type="match status" value="1"/>
</dbReference>
<keyword evidence="4 8" id="KW-0819">tRNA processing</keyword>
<dbReference type="RefSeq" id="WP_014888734.1">
    <property type="nucleotide sequence ID" value="NC_018420.1"/>
</dbReference>
<evidence type="ECO:0000256" key="7">
    <source>
        <dbReference type="ARBA" id="ARBA00048539"/>
    </source>
</evidence>
<dbReference type="PANTHER" id="PTHR43033">
    <property type="entry name" value="TRNA(ILE)-LYSIDINE SYNTHASE-RELATED"/>
    <property type="match status" value="1"/>
</dbReference>
<evidence type="ECO:0000256" key="2">
    <source>
        <dbReference type="ARBA" id="ARBA00022490"/>
    </source>
</evidence>
<feature type="domain" description="Lysidine-tRNA(Ile) synthetase C-terminal" evidence="10">
    <location>
        <begin position="408"/>
        <end position="481"/>
    </location>
</feature>
<evidence type="ECO:0000256" key="8">
    <source>
        <dbReference type="HAMAP-Rule" id="MF_01161"/>
    </source>
</evidence>
<dbReference type="EC" id="6.3.4.19" evidence="8"/>
<reference evidence="11 12" key="1">
    <citation type="journal article" date="2012" name="Mol. Biol. Evol.">
        <title>Genome reduction and co-evolution between the primary and secondary bacterial symbionts of psyllids.</title>
        <authorList>
            <person name="Sloan D.B."/>
            <person name="Moran N.A."/>
        </authorList>
    </citation>
    <scope>NUCLEOTIDE SEQUENCE [LARGE SCALE GENOMIC DNA]</scope>
    <source>
        <strain evidence="11">Hcub_S</strain>
    </source>
</reference>
<evidence type="ECO:0000313" key="12">
    <source>
        <dbReference type="Proteomes" id="UP000003937"/>
    </source>
</evidence>
<dbReference type="SUPFAM" id="SSF52402">
    <property type="entry name" value="Adenine nucleotide alpha hydrolases-like"/>
    <property type="match status" value="1"/>
</dbReference>
<name>J3TGB5_9ENTR</name>
<evidence type="ECO:0000256" key="4">
    <source>
        <dbReference type="ARBA" id="ARBA00022694"/>
    </source>
</evidence>
<keyword evidence="6 8" id="KW-0067">ATP-binding</keyword>
<feature type="transmembrane region" description="Helical" evidence="9">
    <location>
        <begin position="20"/>
        <end position="44"/>
    </location>
</feature>
<dbReference type="GO" id="GO:0005524">
    <property type="term" value="F:ATP binding"/>
    <property type="evidence" value="ECO:0007669"/>
    <property type="project" value="UniProtKB-UniRule"/>
</dbReference>
<dbReference type="InterPro" id="IPR012094">
    <property type="entry name" value="tRNA_Ile_lys_synt"/>
</dbReference>
<dbReference type="Gene3D" id="1.20.59.20">
    <property type="match status" value="1"/>
</dbReference>